<evidence type="ECO:0000313" key="1">
    <source>
        <dbReference type="EMBL" id="KAK9234848.1"/>
    </source>
</evidence>
<accession>A0ACC3STB6</accession>
<gene>
    <name evidence="1" type="ORF">V1525DRAFT_411745</name>
</gene>
<protein>
    <submittedName>
        <fullName evidence="1">Uncharacterized protein</fullName>
    </submittedName>
</protein>
<dbReference type="Proteomes" id="UP001433508">
    <property type="component" value="Unassembled WGS sequence"/>
</dbReference>
<evidence type="ECO:0000313" key="2">
    <source>
        <dbReference type="Proteomes" id="UP001433508"/>
    </source>
</evidence>
<dbReference type="EMBL" id="MU971445">
    <property type="protein sequence ID" value="KAK9234848.1"/>
    <property type="molecule type" value="Genomic_DNA"/>
</dbReference>
<organism evidence="1 2">
    <name type="scientific">Lipomyces kononenkoae</name>
    <name type="common">Yeast</name>
    <dbReference type="NCBI Taxonomy" id="34357"/>
    <lineage>
        <taxon>Eukaryota</taxon>
        <taxon>Fungi</taxon>
        <taxon>Dikarya</taxon>
        <taxon>Ascomycota</taxon>
        <taxon>Saccharomycotina</taxon>
        <taxon>Lipomycetes</taxon>
        <taxon>Lipomycetales</taxon>
        <taxon>Lipomycetaceae</taxon>
        <taxon>Lipomyces</taxon>
    </lineage>
</organism>
<keyword evidence="2" id="KW-1185">Reference proteome</keyword>
<name>A0ACC3STB6_LIPKO</name>
<sequence>MHFAKPLLILGLAAPLIAAQADPAANLTEAVSDSSNSTSTSTSGNMTFSNATSTPTMANATALNSTSSNATSPFPPEVVASHATGLTAQNVAWFTVLVGGVCVFAFLF</sequence>
<comment type="caution">
    <text evidence="1">The sequence shown here is derived from an EMBL/GenBank/DDBJ whole genome shotgun (WGS) entry which is preliminary data.</text>
</comment>
<proteinExistence type="predicted"/>
<reference evidence="2" key="1">
    <citation type="journal article" date="2024" name="Front. Bioeng. Biotechnol.">
        <title>Genome-scale model development and genomic sequencing of the oleaginous clade Lipomyces.</title>
        <authorList>
            <person name="Czajka J.J."/>
            <person name="Han Y."/>
            <person name="Kim J."/>
            <person name="Mondo S.J."/>
            <person name="Hofstad B.A."/>
            <person name="Robles A."/>
            <person name="Haridas S."/>
            <person name="Riley R."/>
            <person name="LaButti K."/>
            <person name="Pangilinan J."/>
            <person name="Andreopoulos W."/>
            <person name="Lipzen A."/>
            <person name="Yan J."/>
            <person name="Wang M."/>
            <person name="Ng V."/>
            <person name="Grigoriev I.V."/>
            <person name="Spatafora J.W."/>
            <person name="Magnuson J.K."/>
            <person name="Baker S.E."/>
            <person name="Pomraning K.R."/>
        </authorList>
    </citation>
    <scope>NUCLEOTIDE SEQUENCE [LARGE SCALE GENOMIC DNA]</scope>
    <source>
        <strain evidence="2">CBS 7786</strain>
    </source>
</reference>